<comment type="caution">
    <text evidence="2">The sequence shown here is derived from an EMBL/GenBank/DDBJ whole genome shotgun (WGS) entry which is preliminary data.</text>
</comment>
<dbReference type="InterPro" id="IPR036397">
    <property type="entry name" value="RNaseH_sf"/>
</dbReference>
<dbReference type="InterPro" id="IPR038717">
    <property type="entry name" value="Tc1-like_DDE_dom"/>
</dbReference>
<proteinExistence type="predicted"/>
<keyword evidence="3" id="KW-1185">Reference proteome</keyword>
<accession>A0A3A2ZTU7</accession>
<dbReference type="PANTHER" id="PTHR46564:SF1">
    <property type="entry name" value="TRANSPOSASE"/>
    <property type="match status" value="1"/>
</dbReference>
<dbReference type="STRING" id="2070753.A0A3A2ZTU7"/>
<dbReference type="Proteomes" id="UP000266188">
    <property type="component" value="Unassembled WGS sequence"/>
</dbReference>
<dbReference type="GO" id="GO:0003676">
    <property type="term" value="F:nucleic acid binding"/>
    <property type="evidence" value="ECO:0007669"/>
    <property type="project" value="InterPro"/>
</dbReference>
<evidence type="ECO:0000313" key="2">
    <source>
        <dbReference type="EMBL" id="RJE21395.1"/>
    </source>
</evidence>
<reference evidence="3" key="1">
    <citation type="submission" date="2017-02" db="EMBL/GenBank/DDBJ databases">
        <authorList>
            <person name="Tafer H."/>
            <person name="Lopandic K."/>
        </authorList>
    </citation>
    <scope>NUCLEOTIDE SEQUENCE [LARGE SCALE GENOMIC DNA]</scope>
    <source>
        <strain evidence="3">CBS 366.77</strain>
    </source>
</reference>
<dbReference type="Gene3D" id="3.30.420.10">
    <property type="entry name" value="Ribonuclease H-like superfamily/Ribonuclease H"/>
    <property type="match status" value="1"/>
</dbReference>
<dbReference type="OrthoDB" id="5379619at2759"/>
<gene>
    <name evidence="2" type="ORF">PHISCL_06265</name>
</gene>
<dbReference type="PANTHER" id="PTHR46564">
    <property type="entry name" value="TRANSPOSASE"/>
    <property type="match status" value="1"/>
</dbReference>
<evidence type="ECO:0000259" key="1">
    <source>
        <dbReference type="Pfam" id="PF13358"/>
    </source>
</evidence>
<evidence type="ECO:0000313" key="3">
    <source>
        <dbReference type="Proteomes" id="UP000266188"/>
    </source>
</evidence>
<protein>
    <recommendedName>
        <fullName evidence="1">Tc1-like transposase DDE domain-containing protein</fullName>
    </recommendedName>
</protein>
<dbReference type="EMBL" id="MVGC01000231">
    <property type="protein sequence ID" value="RJE21395.1"/>
    <property type="molecule type" value="Genomic_DNA"/>
</dbReference>
<sequence>MDNTSFHRSDRISQMCEQAGIKLVYLPAHSPYLNPIEELFAELKGFIIRRNWSYYEGDPDQGSGCFLDWFTDKVGERESARGRFRHAGLTIETIEDSDT</sequence>
<organism evidence="2 3">
    <name type="scientific">Aspergillus sclerotialis</name>
    <dbReference type="NCBI Taxonomy" id="2070753"/>
    <lineage>
        <taxon>Eukaryota</taxon>
        <taxon>Fungi</taxon>
        <taxon>Dikarya</taxon>
        <taxon>Ascomycota</taxon>
        <taxon>Pezizomycotina</taxon>
        <taxon>Eurotiomycetes</taxon>
        <taxon>Eurotiomycetidae</taxon>
        <taxon>Eurotiales</taxon>
        <taxon>Aspergillaceae</taxon>
        <taxon>Aspergillus</taxon>
        <taxon>Aspergillus subgen. Polypaecilum</taxon>
    </lineage>
</organism>
<dbReference type="AlphaFoldDB" id="A0A3A2ZTU7"/>
<name>A0A3A2ZTU7_9EURO</name>
<dbReference type="Pfam" id="PF13358">
    <property type="entry name" value="DDE_3"/>
    <property type="match status" value="1"/>
</dbReference>
<feature type="domain" description="Tc1-like transposase DDE" evidence="1">
    <location>
        <begin position="1"/>
        <end position="52"/>
    </location>
</feature>